<dbReference type="Pfam" id="PF03461">
    <property type="entry name" value="TRCF"/>
    <property type="match status" value="1"/>
</dbReference>
<keyword evidence="5 13" id="KW-0378">Hydrolase</keyword>
<organism evidence="16 17">
    <name type="scientific">Harryflintia acetispora</name>
    <dbReference type="NCBI Taxonomy" id="1849041"/>
    <lineage>
        <taxon>Bacteria</taxon>
        <taxon>Bacillati</taxon>
        <taxon>Bacillota</taxon>
        <taxon>Clostridia</taxon>
        <taxon>Eubacteriales</taxon>
        <taxon>Oscillospiraceae</taxon>
        <taxon>Harryflintia</taxon>
    </lineage>
</organism>
<name>A0A9X8Y9D4_9FIRM</name>
<gene>
    <name evidence="13" type="primary">mfd</name>
    <name evidence="16" type="ORF">EDD78_101321</name>
</gene>
<dbReference type="RefSeq" id="WP_207668635.1">
    <property type="nucleotide sequence ID" value="NZ_SLUK01000001.1"/>
</dbReference>
<comment type="subcellular location">
    <subcellularLocation>
        <location evidence="1 13">Cytoplasm</location>
    </subcellularLocation>
</comment>
<dbReference type="GO" id="GO:0003678">
    <property type="term" value="F:DNA helicase activity"/>
    <property type="evidence" value="ECO:0007669"/>
    <property type="project" value="TreeGrafter"/>
</dbReference>
<dbReference type="GO" id="GO:0016787">
    <property type="term" value="F:hydrolase activity"/>
    <property type="evidence" value="ECO:0007669"/>
    <property type="project" value="UniProtKB-KW"/>
</dbReference>
<comment type="function">
    <text evidence="13">Couples transcription and DNA repair by recognizing RNA polymerase (RNAP) stalled at DNA lesions. Mediates ATP-dependent release of RNAP and its truncated transcript from the DNA, and recruitment of nucleotide excision repair machinery to the damaged site.</text>
</comment>
<evidence type="ECO:0000256" key="1">
    <source>
        <dbReference type="ARBA" id="ARBA00004496"/>
    </source>
</evidence>
<dbReference type="Gene3D" id="2.40.10.170">
    <property type="match status" value="1"/>
</dbReference>
<dbReference type="Proteomes" id="UP000294682">
    <property type="component" value="Unassembled WGS sequence"/>
</dbReference>
<dbReference type="PROSITE" id="PS51194">
    <property type="entry name" value="HELICASE_CTER"/>
    <property type="match status" value="1"/>
</dbReference>
<dbReference type="InterPro" id="IPR001650">
    <property type="entry name" value="Helicase_C-like"/>
</dbReference>
<dbReference type="SUPFAM" id="SSF141259">
    <property type="entry name" value="CarD-like"/>
    <property type="match status" value="1"/>
</dbReference>
<evidence type="ECO:0000256" key="11">
    <source>
        <dbReference type="ARBA" id="ARBA00061399"/>
    </source>
</evidence>
<dbReference type="Gene3D" id="3.40.50.11180">
    <property type="match status" value="1"/>
</dbReference>
<keyword evidence="8 13" id="KW-0238">DNA-binding</keyword>
<dbReference type="SMART" id="SM01058">
    <property type="entry name" value="CarD_TRCF"/>
    <property type="match status" value="1"/>
</dbReference>
<keyword evidence="4 13" id="KW-0227">DNA damage</keyword>
<dbReference type="Gene3D" id="3.30.2060.10">
    <property type="entry name" value="Penicillin-binding protein 1b domain"/>
    <property type="match status" value="1"/>
</dbReference>
<comment type="caution">
    <text evidence="16">The sequence shown here is derived from an EMBL/GenBank/DDBJ whole genome shotgun (WGS) entry which is preliminary data.</text>
</comment>
<dbReference type="InterPro" id="IPR041471">
    <property type="entry name" value="UvrB_inter"/>
</dbReference>
<dbReference type="NCBIfam" id="TIGR00580">
    <property type="entry name" value="mfd"/>
    <property type="match status" value="1"/>
</dbReference>
<keyword evidence="7 13" id="KW-0067">ATP-binding</keyword>
<evidence type="ECO:0000256" key="12">
    <source>
        <dbReference type="ARBA" id="ARBA00070128"/>
    </source>
</evidence>
<evidence type="ECO:0000256" key="4">
    <source>
        <dbReference type="ARBA" id="ARBA00022763"/>
    </source>
</evidence>
<comment type="similarity">
    <text evidence="10 13">In the N-terminal section; belongs to the UvrB family.</text>
</comment>
<dbReference type="InterPro" id="IPR005118">
    <property type="entry name" value="TRCF_C"/>
</dbReference>
<dbReference type="PANTHER" id="PTHR47964:SF1">
    <property type="entry name" value="ATP-DEPENDENT DNA HELICASE HOMOLOG RECG, CHLOROPLASTIC"/>
    <property type="match status" value="1"/>
</dbReference>
<evidence type="ECO:0000313" key="17">
    <source>
        <dbReference type="Proteomes" id="UP000294682"/>
    </source>
</evidence>
<feature type="domain" description="Helicase C-terminal" evidence="15">
    <location>
        <begin position="813"/>
        <end position="967"/>
    </location>
</feature>
<evidence type="ECO:0000313" key="16">
    <source>
        <dbReference type="EMBL" id="TCL45338.1"/>
    </source>
</evidence>
<evidence type="ECO:0000256" key="7">
    <source>
        <dbReference type="ARBA" id="ARBA00022840"/>
    </source>
</evidence>
<evidence type="ECO:0000259" key="14">
    <source>
        <dbReference type="PROSITE" id="PS51192"/>
    </source>
</evidence>
<dbReference type="InterPro" id="IPR036101">
    <property type="entry name" value="CarD-like/TRCF_RID_sf"/>
</dbReference>
<dbReference type="InterPro" id="IPR014001">
    <property type="entry name" value="Helicase_ATP-bd"/>
</dbReference>
<dbReference type="InterPro" id="IPR003711">
    <property type="entry name" value="CarD-like/TRCF_RID"/>
</dbReference>
<dbReference type="PROSITE" id="PS51192">
    <property type="entry name" value="HELICASE_ATP_BIND_1"/>
    <property type="match status" value="1"/>
</dbReference>
<dbReference type="EC" id="3.6.4.-" evidence="13"/>
<dbReference type="SUPFAM" id="SSF52540">
    <property type="entry name" value="P-loop containing nucleoside triphosphate hydrolases"/>
    <property type="match status" value="4"/>
</dbReference>
<evidence type="ECO:0000256" key="9">
    <source>
        <dbReference type="ARBA" id="ARBA00023204"/>
    </source>
</evidence>
<evidence type="ECO:0000256" key="5">
    <source>
        <dbReference type="ARBA" id="ARBA00022801"/>
    </source>
</evidence>
<dbReference type="Pfam" id="PF17757">
    <property type="entry name" value="UvrB_inter"/>
    <property type="match status" value="1"/>
</dbReference>
<dbReference type="GO" id="GO:0005737">
    <property type="term" value="C:cytoplasm"/>
    <property type="evidence" value="ECO:0007669"/>
    <property type="project" value="UniProtKB-SubCell"/>
</dbReference>
<evidence type="ECO:0000256" key="2">
    <source>
        <dbReference type="ARBA" id="ARBA00022490"/>
    </source>
</evidence>
<dbReference type="CDD" id="cd17991">
    <property type="entry name" value="DEXHc_TRCF"/>
    <property type="match status" value="1"/>
</dbReference>
<keyword evidence="9 13" id="KW-0234">DNA repair</keyword>
<reference evidence="16 17" key="1">
    <citation type="submission" date="2019-03" db="EMBL/GenBank/DDBJ databases">
        <title>Genomic Encyclopedia of Type Strains, Phase IV (KMG-IV): sequencing the most valuable type-strain genomes for metagenomic binning, comparative biology and taxonomic classification.</title>
        <authorList>
            <person name="Goeker M."/>
        </authorList>
    </citation>
    <scope>NUCLEOTIDE SEQUENCE [LARGE SCALE GENOMIC DNA]</scope>
    <source>
        <strain evidence="16 17">DSM 100433</strain>
    </source>
</reference>
<evidence type="ECO:0000256" key="13">
    <source>
        <dbReference type="HAMAP-Rule" id="MF_00969"/>
    </source>
</evidence>
<feature type="domain" description="Helicase ATP-binding" evidence="14">
    <location>
        <begin position="631"/>
        <end position="792"/>
    </location>
</feature>
<dbReference type="InterPro" id="IPR037235">
    <property type="entry name" value="TRCF-like_C_D7"/>
</dbReference>
<dbReference type="SMART" id="SM00487">
    <property type="entry name" value="DEXDc"/>
    <property type="match status" value="1"/>
</dbReference>
<dbReference type="Gene3D" id="3.90.1150.50">
    <property type="entry name" value="Transcription-repair-coupling factor, D7 domain"/>
    <property type="match status" value="1"/>
</dbReference>
<dbReference type="SUPFAM" id="SSF143517">
    <property type="entry name" value="TRCF domain-like"/>
    <property type="match status" value="1"/>
</dbReference>
<dbReference type="PANTHER" id="PTHR47964">
    <property type="entry name" value="ATP-DEPENDENT DNA HELICASE HOMOLOG RECG, CHLOROPLASTIC"/>
    <property type="match status" value="1"/>
</dbReference>
<dbReference type="InterPro" id="IPR047112">
    <property type="entry name" value="RecG/Mfd"/>
</dbReference>
<protein>
    <recommendedName>
        <fullName evidence="12 13">Transcription-repair-coupling factor</fullName>
        <shortName evidence="13">TRCF</shortName>
        <ecNumber evidence="13">3.6.4.-</ecNumber>
    </recommendedName>
</protein>
<evidence type="ECO:0000259" key="15">
    <source>
        <dbReference type="PROSITE" id="PS51194"/>
    </source>
</evidence>
<dbReference type="Pfam" id="PF00270">
    <property type="entry name" value="DEAD"/>
    <property type="match status" value="1"/>
</dbReference>
<dbReference type="SMART" id="SM00490">
    <property type="entry name" value="HELICc"/>
    <property type="match status" value="1"/>
</dbReference>
<evidence type="ECO:0000256" key="3">
    <source>
        <dbReference type="ARBA" id="ARBA00022741"/>
    </source>
</evidence>
<dbReference type="AlphaFoldDB" id="A0A9X8Y9D4"/>
<keyword evidence="3 13" id="KW-0547">Nucleotide-binding</keyword>
<dbReference type="Pfam" id="PF00271">
    <property type="entry name" value="Helicase_C"/>
    <property type="match status" value="1"/>
</dbReference>
<dbReference type="InterPro" id="IPR011545">
    <property type="entry name" value="DEAD/DEAH_box_helicase_dom"/>
</dbReference>
<keyword evidence="6" id="KW-0347">Helicase</keyword>
<dbReference type="SMART" id="SM00982">
    <property type="entry name" value="TRCF"/>
    <property type="match status" value="1"/>
</dbReference>
<dbReference type="EMBL" id="SLUK01000001">
    <property type="protein sequence ID" value="TCL45338.1"/>
    <property type="molecule type" value="Genomic_DNA"/>
</dbReference>
<evidence type="ECO:0000256" key="6">
    <source>
        <dbReference type="ARBA" id="ARBA00022806"/>
    </source>
</evidence>
<evidence type="ECO:0000256" key="10">
    <source>
        <dbReference type="ARBA" id="ARBA00061104"/>
    </source>
</evidence>
<dbReference type="InterPro" id="IPR027417">
    <property type="entry name" value="P-loop_NTPase"/>
</dbReference>
<dbReference type="InterPro" id="IPR004576">
    <property type="entry name" value="Mfd"/>
</dbReference>
<keyword evidence="2 13" id="KW-0963">Cytoplasm</keyword>
<evidence type="ECO:0000256" key="8">
    <source>
        <dbReference type="ARBA" id="ARBA00023125"/>
    </source>
</evidence>
<keyword evidence="17" id="KW-1185">Reference proteome</keyword>
<sequence>MEKRKNQSLLDGLEQFDTLRHALRAGNCPACVIGLGGIHKAHFIYSLAAGEESPVLVITPDEASAVRMAEDINALWGGEYAAPFPARQLTLREVEGASLEYEHARLGVLSSLAHGSLRVVTASAEAALLHTIPPEALRRHTLELRCTESYNIEELVEVLISCGYTRAEQVEGVCQFALRGGILDIFAPLYPDPLRIEFWGDEIDSIWTFKVESQRRENPLESVQITPAREVLLGEPAALVRKLQAHAKTLRGKFAARAREHIEADVERIAGGATLQNIDKYIALLYEQPATLFEHFYKPTIFLCEPITCVQALKNSRWQLDEDTAALLEEGVLFPALCDFYDDFAALTARLCKNRSVVMDTFARSMADIPLKELLQVSAIQLSSWSGDLSVLVDDLQNFLSQRYRVLIYAGGEKAAATLCADLIKEGIDAALSPDGACASGKVSVTAGTLSAGFEYPEIKLAVLTHQKHRQVAPKRRGRHKKGEALKSLSDLTPGDYVVHVSHGIGVFEGIIKREIHGVTKDYIKIRYAGTDALFVPVNQLDMVSRYVGGSDDKAVRLNKLNSLEWQKTRQRVKKAVDEMAGELIKLYGQRMNTKGYAFPEDDDWQRDFDGRFEYEETDDQLRCIQEIKADMCRPVPMDRLLCGDVGFGKTEVALRAAFKCVEAGKQCAVLVPTTILAWQHFGTIRRRFEGFPVTVELLSRFRTPKQQAEVVRRLKKGEVDIVVGTHRVVQKDVEFKDLGLVVIDEEQRFGVAHKERFKQLRTNVDVLTLSATPIPRTLNMAMSGIRDMSTIEEAPVDRRPVQTYVLEHDWGVIAEAVRRELRRDGQVFYLHNRIDSIHSTAKRLQELLPDARITVAHGRMNEEELSNIWQQLIDHEIDVLVCTTIIETGVDVANCNTLIIEDADNMGLSQLYQLRGRVGRSSRRAFAYFTFRPGKELSDVASKRLSAIREFTSFGSGFRIAMRDLEIRGAGNILGAAQHGHMESVGYEMYLKLLSDAVMEQKGEPVQQRSEACMIDLRVSAHIPEEYIQNLTQRIDIYKKIAAIGSDEDARDVIDELIDRFGEPPLAVLGLIDVSLLRNMAANFGISEIQQRDDAVLLFQEPLDMKGAGLLASRLKGRVMVSGGKRPYIAVRLRPGEDILEEMRAILQNMREDEPAAQKQE</sequence>
<dbReference type="HAMAP" id="MF_00969">
    <property type="entry name" value="TRCF"/>
    <property type="match status" value="1"/>
</dbReference>
<dbReference type="GO" id="GO:0005524">
    <property type="term" value="F:ATP binding"/>
    <property type="evidence" value="ECO:0007669"/>
    <property type="project" value="UniProtKB-UniRule"/>
</dbReference>
<comment type="similarity">
    <text evidence="11 13">In the C-terminal section; belongs to the helicase family. RecG subfamily.</text>
</comment>
<accession>A0A9X8Y9D4</accession>
<dbReference type="GO" id="GO:0003684">
    <property type="term" value="F:damaged DNA binding"/>
    <property type="evidence" value="ECO:0007669"/>
    <property type="project" value="InterPro"/>
</dbReference>
<dbReference type="FunFam" id="3.40.50.300:FF:000546">
    <property type="entry name" value="Transcription-repair-coupling factor"/>
    <property type="match status" value="1"/>
</dbReference>
<dbReference type="GO" id="GO:0006355">
    <property type="term" value="P:regulation of DNA-templated transcription"/>
    <property type="evidence" value="ECO:0007669"/>
    <property type="project" value="UniProtKB-UniRule"/>
</dbReference>
<dbReference type="Gene3D" id="3.40.50.300">
    <property type="entry name" value="P-loop containing nucleotide triphosphate hydrolases"/>
    <property type="match status" value="2"/>
</dbReference>
<proteinExistence type="inferred from homology"/>
<dbReference type="Pfam" id="PF02559">
    <property type="entry name" value="CarD_TRCF_RID"/>
    <property type="match status" value="1"/>
</dbReference>
<dbReference type="GO" id="GO:0000716">
    <property type="term" value="P:transcription-coupled nucleotide-excision repair, DNA damage recognition"/>
    <property type="evidence" value="ECO:0007669"/>
    <property type="project" value="UniProtKB-UniRule"/>
</dbReference>